<keyword evidence="2" id="KW-1185">Reference proteome</keyword>
<reference evidence="1 2" key="1">
    <citation type="submission" date="2014-03" db="EMBL/GenBank/DDBJ databases">
        <title>Draft genome sequence of the novel thermoacidophilic archaea Acidianus copahuensis ALE1 strain, isolated from Copahue volcanic area in Neuquen Argentina.</title>
        <authorList>
            <person name="Urbieta M.S."/>
            <person name="Rascovan N."/>
            <person name="Castro C."/>
            <person name="Revale S."/>
            <person name="Giaveno M.A."/>
            <person name="Vazquez M.P."/>
            <person name="Donati E.R."/>
        </authorList>
    </citation>
    <scope>NUCLEOTIDE SEQUENCE [LARGE SCALE GENOMIC DNA]</scope>
    <source>
        <strain evidence="1 2">ALE1</strain>
    </source>
</reference>
<organism evidence="1 2">
    <name type="scientific">Candidatus Acidianus copahuensis</name>
    <dbReference type="NCBI Taxonomy" id="1160895"/>
    <lineage>
        <taxon>Archaea</taxon>
        <taxon>Thermoproteota</taxon>
        <taxon>Thermoprotei</taxon>
        <taxon>Sulfolobales</taxon>
        <taxon>Sulfolobaceae</taxon>
        <taxon>Acidianus</taxon>
    </lineage>
</organism>
<sequence length="135" mass="14969">MLIVDEIPIKLYGNEIKIFADPEFLLPNLLGGEMVKVDGKEFTAQIPMRGGGAMIAFGSIMVSSNSVTYFIDIAGYGKGKGGKIKLTLNSSIIRIEIDMKLPIEILNAGVIKGKVKDFKTKIEELLRQERIRRKL</sequence>
<dbReference type="AlphaFoldDB" id="A0A031LNU7"/>
<protein>
    <recommendedName>
        <fullName evidence="3">DUF3211 domain-containing protein</fullName>
    </recommendedName>
</protein>
<dbReference type="Pfam" id="PF11485">
    <property type="entry name" value="STK_08120-like"/>
    <property type="match status" value="1"/>
</dbReference>
<proteinExistence type="predicted"/>
<evidence type="ECO:0008006" key="3">
    <source>
        <dbReference type="Google" id="ProtNLM"/>
    </source>
</evidence>
<evidence type="ECO:0000313" key="1">
    <source>
        <dbReference type="EMBL" id="EZQ06757.1"/>
    </source>
</evidence>
<dbReference type="InterPro" id="IPR023393">
    <property type="entry name" value="START-like_dom_sf"/>
</dbReference>
<gene>
    <name evidence="1" type="ORF">CM19_05025</name>
</gene>
<dbReference type="Proteomes" id="UP000024332">
    <property type="component" value="Unassembled WGS sequence"/>
</dbReference>
<dbReference type="EMBL" id="JFZT01000039">
    <property type="protein sequence ID" value="EZQ06757.1"/>
    <property type="molecule type" value="Genomic_DNA"/>
</dbReference>
<comment type="caution">
    <text evidence="1">The sequence shown here is derived from an EMBL/GenBank/DDBJ whole genome shotgun (WGS) entry which is preliminary data.</text>
</comment>
<dbReference type="RefSeq" id="WP_048099285.1">
    <property type="nucleotide sequence ID" value="NZ_JFZT01000039.1"/>
</dbReference>
<dbReference type="Gene3D" id="3.30.530.20">
    <property type="match status" value="1"/>
</dbReference>
<name>A0A031LNU7_9CREN</name>
<accession>A0A031LNU7</accession>
<dbReference type="InterPro" id="IPR021578">
    <property type="entry name" value="STK_08120-like"/>
</dbReference>
<evidence type="ECO:0000313" key="2">
    <source>
        <dbReference type="Proteomes" id="UP000024332"/>
    </source>
</evidence>